<dbReference type="AlphaFoldDB" id="A0A1G1WBE4"/>
<evidence type="ECO:0000313" key="2">
    <source>
        <dbReference type="EMBL" id="OGY24637.1"/>
    </source>
</evidence>
<protein>
    <recommendedName>
        <fullName evidence="4">Major facilitator superfamily (MFS) profile domain-containing protein</fullName>
    </recommendedName>
</protein>
<gene>
    <name evidence="2" type="ORF">A2Y57_00760</name>
</gene>
<evidence type="ECO:0000256" key="1">
    <source>
        <dbReference type="SAM" id="Phobius"/>
    </source>
</evidence>
<evidence type="ECO:0008006" key="4">
    <source>
        <dbReference type="Google" id="ProtNLM"/>
    </source>
</evidence>
<proteinExistence type="predicted"/>
<sequence length="112" mass="11730">METAKIGRAAFMLGVIIAVLLGFVTFNLSTLLLVILGLIVGFLNISAKETSSYLIAVIALLVIGFSGLQVFAIVSDGLSTWVQSVLASFVIFVAASGLVVALKAAWELGQEK</sequence>
<dbReference type="EMBL" id="MHCQ01000018">
    <property type="protein sequence ID" value="OGY24637.1"/>
    <property type="molecule type" value="Genomic_DNA"/>
</dbReference>
<organism evidence="2 3">
    <name type="scientific">Candidatus Woykebacteria bacterium RBG_13_40_7b</name>
    <dbReference type="NCBI Taxonomy" id="1802594"/>
    <lineage>
        <taxon>Bacteria</taxon>
        <taxon>Candidatus Woykeibacteriota</taxon>
    </lineage>
</organism>
<accession>A0A1G1WBE4</accession>
<feature type="transmembrane region" description="Helical" evidence="1">
    <location>
        <begin position="86"/>
        <end position="106"/>
    </location>
</feature>
<feature type="transmembrane region" description="Helical" evidence="1">
    <location>
        <begin position="12"/>
        <end position="41"/>
    </location>
</feature>
<evidence type="ECO:0000313" key="3">
    <source>
        <dbReference type="Proteomes" id="UP000177103"/>
    </source>
</evidence>
<keyword evidence="1" id="KW-0472">Membrane</keyword>
<reference evidence="2 3" key="1">
    <citation type="journal article" date="2016" name="Nat. Commun.">
        <title>Thousands of microbial genomes shed light on interconnected biogeochemical processes in an aquifer system.</title>
        <authorList>
            <person name="Anantharaman K."/>
            <person name="Brown C.T."/>
            <person name="Hug L.A."/>
            <person name="Sharon I."/>
            <person name="Castelle C.J."/>
            <person name="Probst A.J."/>
            <person name="Thomas B.C."/>
            <person name="Singh A."/>
            <person name="Wilkins M.J."/>
            <person name="Karaoz U."/>
            <person name="Brodie E.L."/>
            <person name="Williams K.H."/>
            <person name="Hubbard S.S."/>
            <person name="Banfield J.F."/>
        </authorList>
    </citation>
    <scope>NUCLEOTIDE SEQUENCE [LARGE SCALE GENOMIC DNA]</scope>
</reference>
<comment type="caution">
    <text evidence="2">The sequence shown here is derived from an EMBL/GenBank/DDBJ whole genome shotgun (WGS) entry which is preliminary data.</text>
</comment>
<feature type="transmembrane region" description="Helical" evidence="1">
    <location>
        <begin position="53"/>
        <end position="74"/>
    </location>
</feature>
<keyword evidence="1" id="KW-0812">Transmembrane</keyword>
<name>A0A1G1WBE4_9BACT</name>
<dbReference type="Proteomes" id="UP000177103">
    <property type="component" value="Unassembled WGS sequence"/>
</dbReference>
<keyword evidence="1" id="KW-1133">Transmembrane helix</keyword>